<reference evidence="1" key="1">
    <citation type="journal article" date="2021" name="Nat. Commun.">
        <title>Genetic determinants of endophytism in the Arabidopsis root mycobiome.</title>
        <authorList>
            <person name="Mesny F."/>
            <person name="Miyauchi S."/>
            <person name="Thiergart T."/>
            <person name="Pickel B."/>
            <person name="Atanasova L."/>
            <person name="Karlsson M."/>
            <person name="Huettel B."/>
            <person name="Barry K.W."/>
            <person name="Haridas S."/>
            <person name="Chen C."/>
            <person name="Bauer D."/>
            <person name="Andreopoulos W."/>
            <person name="Pangilinan J."/>
            <person name="LaButti K."/>
            <person name="Riley R."/>
            <person name="Lipzen A."/>
            <person name="Clum A."/>
            <person name="Drula E."/>
            <person name="Henrissat B."/>
            <person name="Kohler A."/>
            <person name="Grigoriev I.V."/>
            <person name="Martin F.M."/>
            <person name="Hacquard S."/>
        </authorList>
    </citation>
    <scope>NUCLEOTIDE SEQUENCE</scope>
    <source>
        <strain evidence="1">MPI-SDFR-AT-0073</strain>
    </source>
</reference>
<sequence>MVYERRDRWRNLSDVVGSLELGCALSAVRKGHRPLRSRHTSQMWSSYVCFKLIVGLHLLS</sequence>
<comment type="caution">
    <text evidence="1">The sequence shown here is derived from an EMBL/GenBank/DDBJ whole genome shotgun (WGS) entry which is preliminary data.</text>
</comment>
<evidence type="ECO:0000313" key="2">
    <source>
        <dbReference type="Proteomes" id="UP000758603"/>
    </source>
</evidence>
<name>A0A9P8UNK6_9PEZI</name>
<evidence type="ECO:0000313" key="1">
    <source>
        <dbReference type="EMBL" id="KAH6655488.1"/>
    </source>
</evidence>
<proteinExistence type="predicted"/>
<dbReference type="GeneID" id="70131378"/>
<dbReference type="RefSeq" id="XP_045959753.1">
    <property type="nucleotide sequence ID" value="XM_046102486.1"/>
</dbReference>
<accession>A0A9P8UNK6</accession>
<dbReference type="EMBL" id="JAGPXC010000003">
    <property type="protein sequence ID" value="KAH6655488.1"/>
    <property type="molecule type" value="Genomic_DNA"/>
</dbReference>
<organism evidence="1 2">
    <name type="scientific">Truncatella angustata</name>
    <dbReference type="NCBI Taxonomy" id="152316"/>
    <lineage>
        <taxon>Eukaryota</taxon>
        <taxon>Fungi</taxon>
        <taxon>Dikarya</taxon>
        <taxon>Ascomycota</taxon>
        <taxon>Pezizomycotina</taxon>
        <taxon>Sordariomycetes</taxon>
        <taxon>Xylariomycetidae</taxon>
        <taxon>Amphisphaeriales</taxon>
        <taxon>Sporocadaceae</taxon>
        <taxon>Truncatella</taxon>
    </lineage>
</organism>
<protein>
    <submittedName>
        <fullName evidence="1">Uncharacterized protein</fullName>
    </submittedName>
</protein>
<dbReference type="Proteomes" id="UP000758603">
    <property type="component" value="Unassembled WGS sequence"/>
</dbReference>
<dbReference type="AlphaFoldDB" id="A0A9P8UNK6"/>
<keyword evidence="2" id="KW-1185">Reference proteome</keyword>
<gene>
    <name evidence="1" type="ORF">BKA67DRAFT_560839</name>
</gene>